<proteinExistence type="predicted"/>
<sequence length="13" mass="1535">MYPFKSRCCMVLG</sequence>
<protein>
    <submittedName>
        <fullName evidence="1">Uncharacterized protein</fullName>
    </submittedName>
</protein>
<dbReference type="EMBL" id="GGEC01074192">
    <property type="protein sequence ID" value="MBX54676.1"/>
    <property type="molecule type" value="Transcribed_RNA"/>
</dbReference>
<reference evidence="1" key="1">
    <citation type="submission" date="2018-02" db="EMBL/GenBank/DDBJ databases">
        <title>Rhizophora mucronata_Transcriptome.</title>
        <authorList>
            <person name="Meera S.P."/>
            <person name="Sreeshan A."/>
            <person name="Augustine A."/>
        </authorList>
    </citation>
    <scope>NUCLEOTIDE SEQUENCE</scope>
    <source>
        <tissue evidence="1">Leaf</tissue>
    </source>
</reference>
<evidence type="ECO:0000313" key="1">
    <source>
        <dbReference type="EMBL" id="MBX54676.1"/>
    </source>
</evidence>
<name>A0A2P2PIY7_RHIMU</name>
<accession>A0A2P2PIY7</accession>
<organism evidence="1">
    <name type="scientific">Rhizophora mucronata</name>
    <name type="common">Asiatic mangrove</name>
    <dbReference type="NCBI Taxonomy" id="61149"/>
    <lineage>
        <taxon>Eukaryota</taxon>
        <taxon>Viridiplantae</taxon>
        <taxon>Streptophyta</taxon>
        <taxon>Embryophyta</taxon>
        <taxon>Tracheophyta</taxon>
        <taxon>Spermatophyta</taxon>
        <taxon>Magnoliopsida</taxon>
        <taxon>eudicotyledons</taxon>
        <taxon>Gunneridae</taxon>
        <taxon>Pentapetalae</taxon>
        <taxon>rosids</taxon>
        <taxon>fabids</taxon>
        <taxon>Malpighiales</taxon>
        <taxon>Rhizophoraceae</taxon>
        <taxon>Rhizophora</taxon>
    </lineage>
</organism>